<protein>
    <submittedName>
        <fullName evidence="1">Uncharacterized protein</fullName>
    </submittedName>
</protein>
<dbReference type="RefSeq" id="YP_009100069.1">
    <property type="nucleotide sequence ID" value="NC_025431.1"/>
</dbReference>
<evidence type="ECO:0000313" key="1">
    <source>
        <dbReference type="EMBL" id="AIK68492.1"/>
    </source>
</evidence>
<evidence type="ECO:0000313" key="2">
    <source>
        <dbReference type="Proteomes" id="UP000201609"/>
    </source>
</evidence>
<sequence>MKYLTIAKLLWKRGQPLPVDLYMKLTDLGHNVEALERRYSV</sequence>
<gene>
    <name evidence="1" type="ORF">Lo5R7ANS_22</name>
</gene>
<dbReference type="Proteomes" id="UP000201609">
    <property type="component" value="Segment"/>
</dbReference>
<keyword evidence="2" id="KW-1185">Reference proteome</keyword>
<name>A0A076YL38_9CAUD</name>
<accession>A0A076YL38</accession>
<dbReference type="KEGG" id="vg:22109829"/>
<dbReference type="GeneID" id="22109829"/>
<dbReference type="EMBL" id="KM199771">
    <property type="protein sequence ID" value="AIK68492.1"/>
    <property type="molecule type" value="Genomic_DNA"/>
</dbReference>
<proteinExistence type="predicted"/>
<reference evidence="1 2" key="1">
    <citation type="submission" date="2014-07" db="EMBL/GenBank/DDBJ databases">
        <title>Genomic characterization of two T7-like Mesorhizobium loti phages vB_MloP_Lo5R7ANS and vB_MloP_Cp1R7ANS-C2.</title>
        <authorList>
            <person name="Halmillawewa A.P."/>
            <person name="Perry B."/>
            <person name="Gavard R."/>
            <person name="Yost C.K."/>
            <person name="Hynes M.F."/>
        </authorList>
    </citation>
    <scope>NUCLEOTIDE SEQUENCE [LARGE SCALE GENOMIC DNA]</scope>
</reference>
<organism evidence="1 2">
    <name type="scientific">Mesorhizobium phage vB_MloP_Lo5R7ANS</name>
    <dbReference type="NCBI Taxonomy" id="1527771"/>
    <lineage>
        <taxon>Viruses</taxon>
        <taxon>Duplodnaviria</taxon>
        <taxon>Heunggongvirae</taxon>
        <taxon>Uroviricota</taxon>
        <taxon>Caudoviricetes</taxon>
        <taxon>Autographivirales</taxon>
        <taxon>Pairvirus</taxon>
        <taxon>Pairvirus Lo5R7ANS</taxon>
    </lineage>
</organism>